<evidence type="ECO:0000256" key="6">
    <source>
        <dbReference type="ARBA" id="ARBA00022692"/>
    </source>
</evidence>
<evidence type="ECO:0000313" key="14">
    <source>
        <dbReference type="Proteomes" id="UP000242432"/>
    </source>
</evidence>
<evidence type="ECO:0000256" key="7">
    <source>
        <dbReference type="ARBA" id="ARBA00022777"/>
    </source>
</evidence>
<evidence type="ECO:0000256" key="2">
    <source>
        <dbReference type="ARBA" id="ARBA00004141"/>
    </source>
</evidence>
<evidence type="ECO:0000256" key="1">
    <source>
        <dbReference type="ARBA" id="ARBA00000085"/>
    </source>
</evidence>
<keyword evidence="4" id="KW-0597">Phosphoprotein</keyword>
<dbReference type="InterPro" id="IPR004358">
    <property type="entry name" value="Sig_transdc_His_kin-like_C"/>
</dbReference>
<dbReference type="InterPro" id="IPR003594">
    <property type="entry name" value="HATPase_dom"/>
</dbReference>
<dbReference type="Proteomes" id="UP000242432">
    <property type="component" value="Unassembled WGS sequence"/>
</dbReference>
<keyword evidence="5" id="KW-0808">Transferase</keyword>
<dbReference type="Pfam" id="PF00512">
    <property type="entry name" value="HisKA"/>
    <property type="match status" value="1"/>
</dbReference>
<dbReference type="SMART" id="SM00388">
    <property type="entry name" value="HisKA"/>
    <property type="match status" value="1"/>
</dbReference>
<dbReference type="Gene3D" id="3.30.565.10">
    <property type="entry name" value="Histidine kinase-like ATPase, C-terminal domain"/>
    <property type="match status" value="1"/>
</dbReference>
<dbReference type="SUPFAM" id="SSF55874">
    <property type="entry name" value="ATPase domain of HSP90 chaperone/DNA topoisomerase II/histidine kinase"/>
    <property type="match status" value="1"/>
</dbReference>
<dbReference type="PRINTS" id="PR00344">
    <property type="entry name" value="BCTRLSENSOR"/>
</dbReference>
<dbReference type="PANTHER" id="PTHR45436">
    <property type="entry name" value="SENSOR HISTIDINE KINASE YKOH"/>
    <property type="match status" value="1"/>
</dbReference>
<keyword evidence="14" id="KW-1185">Reference proteome</keyword>
<comment type="catalytic activity">
    <reaction evidence="1">
        <text>ATP + protein L-histidine = ADP + protein N-phospho-L-histidine.</text>
        <dbReference type="EC" id="2.7.13.3"/>
    </reaction>
</comment>
<dbReference type="CDD" id="cd00075">
    <property type="entry name" value="HATPase"/>
    <property type="match status" value="1"/>
</dbReference>
<dbReference type="InterPro" id="IPR003661">
    <property type="entry name" value="HisK_dim/P_dom"/>
</dbReference>
<evidence type="ECO:0000256" key="5">
    <source>
        <dbReference type="ARBA" id="ARBA00022679"/>
    </source>
</evidence>
<organism evidence="13 14">
    <name type="scientific">Succinivibrio dextrinosolvens DSM 3072</name>
    <dbReference type="NCBI Taxonomy" id="1123324"/>
    <lineage>
        <taxon>Bacteria</taxon>
        <taxon>Pseudomonadati</taxon>
        <taxon>Pseudomonadota</taxon>
        <taxon>Gammaproteobacteria</taxon>
        <taxon>Aeromonadales</taxon>
        <taxon>Succinivibrionaceae</taxon>
        <taxon>Succinivibrio</taxon>
    </lineage>
</organism>
<dbReference type="InterPro" id="IPR036097">
    <property type="entry name" value="HisK_dim/P_sf"/>
</dbReference>
<dbReference type="STRING" id="83771.SAMN02910357_01522"/>
<dbReference type="PANTHER" id="PTHR45436:SF15">
    <property type="entry name" value="SENSOR HISTIDINE KINASE CUSS"/>
    <property type="match status" value="1"/>
</dbReference>
<reference evidence="14" key="1">
    <citation type="submission" date="2017-02" db="EMBL/GenBank/DDBJ databases">
        <authorList>
            <person name="Varghese N."/>
            <person name="Submissions S."/>
        </authorList>
    </citation>
    <scope>NUCLEOTIDE SEQUENCE [LARGE SCALE GENOMIC DNA]</scope>
    <source>
        <strain evidence="14">DSM 3072</strain>
    </source>
</reference>
<dbReference type="PROSITE" id="PS51257">
    <property type="entry name" value="PROKAR_LIPOPROTEIN"/>
    <property type="match status" value="1"/>
</dbReference>
<evidence type="ECO:0000256" key="10">
    <source>
        <dbReference type="ARBA" id="ARBA00023136"/>
    </source>
</evidence>
<evidence type="ECO:0000256" key="3">
    <source>
        <dbReference type="ARBA" id="ARBA00012438"/>
    </source>
</evidence>
<proteinExistence type="predicted"/>
<dbReference type="EC" id="2.7.13.3" evidence="3"/>
<dbReference type="GO" id="GO:0000155">
    <property type="term" value="F:phosphorelay sensor kinase activity"/>
    <property type="evidence" value="ECO:0007669"/>
    <property type="project" value="InterPro"/>
</dbReference>
<keyword evidence="10 11" id="KW-0472">Membrane</keyword>
<dbReference type="AlphaFoldDB" id="A0A1T4V0K9"/>
<dbReference type="EMBL" id="FUXX01000004">
    <property type="protein sequence ID" value="SKA58434.1"/>
    <property type="molecule type" value="Genomic_DNA"/>
</dbReference>
<dbReference type="PROSITE" id="PS50109">
    <property type="entry name" value="HIS_KIN"/>
    <property type="match status" value="1"/>
</dbReference>
<keyword evidence="8 11" id="KW-1133">Transmembrane helix</keyword>
<evidence type="ECO:0000256" key="11">
    <source>
        <dbReference type="SAM" id="Phobius"/>
    </source>
</evidence>
<evidence type="ECO:0000256" key="9">
    <source>
        <dbReference type="ARBA" id="ARBA00023012"/>
    </source>
</evidence>
<dbReference type="GO" id="GO:0005886">
    <property type="term" value="C:plasma membrane"/>
    <property type="evidence" value="ECO:0007669"/>
    <property type="project" value="TreeGrafter"/>
</dbReference>
<dbReference type="SUPFAM" id="SSF47384">
    <property type="entry name" value="Homodimeric domain of signal transducing histidine kinase"/>
    <property type="match status" value="1"/>
</dbReference>
<dbReference type="InterPro" id="IPR036890">
    <property type="entry name" value="HATPase_C_sf"/>
</dbReference>
<evidence type="ECO:0000256" key="4">
    <source>
        <dbReference type="ARBA" id="ARBA00022553"/>
    </source>
</evidence>
<comment type="subcellular location">
    <subcellularLocation>
        <location evidence="2">Membrane</location>
        <topology evidence="2">Multi-pass membrane protein</topology>
    </subcellularLocation>
</comment>
<protein>
    <recommendedName>
        <fullName evidence="3">histidine kinase</fullName>
        <ecNumber evidence="3">2.7.13.3</ecNumber>
    </recommendedName>
</protein>
<keyword evidence="7 13" id="KW-0418">Kinase</keyword>
<feature type="domain" description="Histidine kinase" evidence="12">
    <location>
        <begin position="259"/>
        <end position="474"/>
    </location>
</feature>
<dbReference type="InterPro" id="IPR050428">
    <property type="entry name" value="TCS_sensor_his_kinase"/>
</dbReference>
<keyword evidence="9" id="KW-0902">Two-component regulatory system</keyword>
<dbReference type="RefSeq" id="WP_078928030.1">
    <property type="nucleotide sequence ID" value="NZ_FUXX01000004.1"/>
</dbReference>
<dbReference type="InterPro" id="IPR005467">
    <property type="entry name" value="His_kinase_dom"/>
</dbReference>
<dbReference type="SMART" id="SM00387">
    <property type="entry name" value="HATPase_c"/>
    <property type="match status" value="1"/>
</dbReference>
<feature type="transmembrane region" description="Helical" evidence="11">
    <location>
        <begin position="12"/>
        <end position="30"/>
    </location>
</feature>
<dbReference type="Pfam" id="PF02518">
    <property type="entry name" value="HATPase_c"/>
    <property type="match status" value="1"/>
</dbReference>
<accession>A0A1T4V0K9</accession>
<gene>
    <name evidence="13" type="ORF">SAMN02745213_00450</name>
</gene>
<evidence type="ECO:0000259" key="12">
    <source>
        <dbReference type="PROSITE" id="PS50109"/>
    </source>
</evidence>
<name>A0A1T4V0K9_9GAMM</name>
<evidence type="ECO:0000256" key="8">
    <source>
        <dbReference type="ARBA" id="ARBA00022989"/>
    </source>
</evidence>
<evidence type="ECO:0000313" key="13">
    <source>
        <dbReference type="EMBL" id="SKA58434.1"/>
    </source>
</evidence>
<dbReference type="CDD" id="cd00082">
    <property type="entry name" value="HisKA"/>
    <property type="match status" value="1"/>
</dbReference>
<dbReference type="Gene3D" id="1.10.287.130">
    <property type="match status" value="1"/>
</dbReference>
<keyword evidence="6 11" id="KW-0812">Transmembrane</keyword>
<sequence length="476" mass="53256">MEGNKGKLIRSLRLKLCVALTIIGIVYTGFSCYRSYNKTKIEAASFIDEELAQIASVIVNYDVMLPKSWEGPSLRRRIFRDLNGNLLFPHHGSQSSLLPMPSLNDLFDKHQEIMVAPLFAQPGETFYFPSMIEDGIYTVLIKDKRVRAYVSTNKAGIRFVVARSYDLLDEVVNQALLHSLSEFLLLLIIYVPSTIFLVNVIFRPVKKVASELDARKHNDLSPIRATKLPSELDIFIESINRLFTKTQGVMQNERRFIADAAHELRTPLTAISLQAQAIHEGDLPHEEAEKMSQLKQAIARQRTLTNNLLEYARSQCGHVLKLQNFSIKEIFVEVIDEIGFIADRKNIDLGLEGECDIQVYTDRTNVKTIVTNLVSNALKYTPDGGRCDLSCSESADKKVVTIYVDDTGPGLLQKDLDLVFNAFYRVGGDSAKVEGTGLGLSIVKSACDEINGRIELSNRNKGGLRAAVTIPKRNFA</sequence>